<evidence type="ECO:0000256" key="3">
    <source>
        <dbReference type="ARBA" id="ARBA00022960"/>
    </source>
</evidence>
<comment type="pathway">
    <text evidence="1">Cell wall biogenesis; peptidoglycan biosynthesis.</text>
</comment>
<dbReference type="EMBL" id="UINC01020874">
    <property type="protein sequence ID" value="SVA87226.1"/>
    <property type="molecule type" value="Genomic_DNA"/>
</dbReference>
<dbReference type="GO" id="GO:0009252">
    <property type="term" value="P:peptidoglycan biosynthetic process"/>
    <property type="evidence" value="ECO:0007669"/>
    <property type="project" value="UniProtKB-UniPathway"/>
</dbReference>
<dbReference type="Pfam" id="PF03734">
    <property type="entry name" value="YkuD"/>
    <property type="match status" value="1"/>
</dbReference>
<sequence length="377" mass="43769">MIMDEKIKTLTITEFNLLANKDPNGSYDRRTRENLQQIIHKLVGHPRTHTDLERKLFYKFRNAKFSALEKKAKQVKFEVTRYRLSSNVKRSLKRLAFAFCVLVLSGYITYEFILDSDTKQRVDIAYYAGLNKMGLVSKEGMDKIRQTLQMATTENEQLNQIVEQMIHNNKITENLKYILKQIYDDPKTKYIKTENHNIIKYGGEEIARYKKDPKLWYVLGVVEQGVMRIFYADEEILQIRAIFGRTGEETPVGDYAIKNRSYKPTWYKKEEINGRTKVRAIPFGDPDHEIGHWWLGLKKLGDPVPGSYGIHGVNAGKVNEFYKKNFDWRNGSAGCPNIQEWYLHFLGKVLPIGTKVNIVSKDKWDKNLDLTQAASAA</sequence>
<proteinExistence type="predicted"/>
<feature type="coiled-coil region" evidence="6">
    <location>
        <begin position="141"/>
        <end position="168"/>
    </location>
</feature>
<organism evidence="9">
    <name type="scientific">marine metagenome</name>
    <dbReference type="NCBI Taxonomy" id="408172"/>
    <lineage>
        <taxon>unclassified sequences</taxon>
        <taxon>metagenomes</taxon>
        <taxon>ecological metagenomes</taxon>
    </lineage>
</organism>
<evidence type="ECO:0000256" key="2">
    <source>
        <dbReference type="ARBA" id="ARBA00022679"/>
    </source>
</evidence>
<evidence type="ECO:0000256" key="5">
    <source>
        <dbReference type="ARBA" id="ARBA00023316"/>
    </source>
</evidence>
<evidence type="ECO:0000256" key="7">
    <source>
        <dbReference type="SAM" id="Phobius"/>
    </source>
</evidence>
<dbReference type="Gene3D" id="2.40.440.10">
    <property type="entry name" value="L,D-transpeptidase catalytic domain-like"/>
    <property type="match status" value="1"/>
</dbReference>
<dbReference type="GO" id="GO:0016740">
    <property type="term" value="F:transferase activity"/>
    <property type="evidence" value="ECO:0007669"/>
    <property type="project" value="UniProtKB-KW"/>
</dbReference>
<keyword evidence="7" id="KW-0472">Membrane</keyword>
<keyword evidence="6" id="KW-0175">Coiled coil</keyword>
<accession>A0A381ZD83</accession>
<dbReference type="InterPro" id="IPR005490">
    <property type="entry name" value="LD_TPept_cat_dom"/>
</dbReference>
<keyword evidence="2" id="KW-0808">Transferase</keyword>
<evidence type="ECO:0000259" key="8">
    <source>
        <dbReference type="PROSITE" id="PS52029"/>
    </source>
</evidence>
<evidence type="ECO:0000313" key="9">
    <source>
        <dbReference type="EMBL" id="SVA87226.1"/>
    </source>
</evidence>
<dbReference type="InterPro" id="IPR038063">
    <property type="entry name" value="Transpep_catalytic_dom"/>
</dbReference>
<feature type="transmembrane region" description="Helical" evidence="7">
    <location>
        <begin position="95"/>
        <end position="113"/>
    </location>
</feature>
<keyword evidence="7" id="KW-0812">Transmembrane</keyword>
<keyword evidence="4" id="KW-0573">Peptidoglycan synthesis</keyword>
<gene>
    <name evidence="9" type="ORF">METZ01_LOCUS140080</name>
</gene>
<feature type="domain" description="L,D-TPase catalytic" evidence="8">
    <location>
        <begin position="216"/>
        <end position="359"/>
    </location>
</feature>
<dbReference type="AlphaFoldDB" id="A0A381ZD83"/>
<dbReference type="PROSITE" id="PS52029">
    <property type="entry name" value="LD_TPASE"/>
    <property type="match status" value="1"/>
</dbReference>
<evidence type="ECO:0000256" key="6">
    <source>
        <dbReference type="SAM" id="Coils"/>
    </source>
</evidence>
<keyword evidence="5" id="KW-0961">Cell wall biogenesis/degradation</keyword>
<dbReference type="GO" id="GO:0071555">
    <property type="term" value="P:cell wall organization"/>
    <property type="evidence" value="ECO:0007669"/>
    <property type="project" value="UniProtKB-KW"/>
</dbReference>
<dbReference type="CDD" id="cd16913">
    <property type="entry name" value="YkuD_like"/>
    <property type="match status" value="1"/>
</dbReference>
<dbReference type="GO" id="GO:0008360">
    <property type="term" value="P:regulation of cell shape"/>
    <property type="evidence" value="ECO:0007669"/>
    <property type="project" value="UniProtKB-KW"/>
</dbReference>
<keyword evidence="7" id="KW-1133">Transmembrane helix</keyword>
<keyword evidence="3" id="KW-0133">Cell shape</keyword>
<dbReference type="SUPFAM" id="SSF141523">
    <property type="entry name" value="L,D-transpeptidase catalytic domain-like"/>
    <property type="match status" value="1"/>
</dbReference>
<protein>
    <recommendedName>
        <fullName evidence="8">L,D-TPase catalytic domain-containing protein</fullName>
    </recommendedName>
</protein>
<reference evidence="9" key="1">
    <citation type="submission" date="2018-05" db="EMBL/GenBank/DDBJ databases">
        <authorList>
            <person name="Lanie J.A."/>
            <person name="Ng W.-L."/>
            <person name="Kazmierczak K.M."/>
            <person name="Andrzejewski T.M."/>
            <person name="Davidsen T.M."/>
            <person name="Wayne K.J."/>
            <person name="Tettelin H."/>
            <person name="Glass J.I."/>
            <person name="Rusch D."/>
            <person name="Podicherti R."/>
            <person name="Tsui H.-C.T."/>
            <person name="Winkler M.E."/>
        </authorList>
    </citation>
    <scope>NUCLEOTIDE SEQUENCE</scope>
</reference>
<evidence type="ECO:0000256" key="1">
    <source>
        <dbReference type="ARBA" id="ARBA00004752"/>
    </source>
</evidence>
<dbReference type="UniPathway" id="UPA00219"/>
<name>A0A381ZD83_9ZZZZ</name>
<evidence type="ECO:0000256" key="4">
    <source>
        <dbReference type="ARBA" id="ARBA00022984"/>
    </source>
</evidence>